<keyword evidence="2" id="KW-1185">Reference proteome</keyword>
<proteinExistence type="predicted"/>
<protein>
    <submittedName>
        <fullName evidence="1">Uncharacterized protein</fullName>
    </submittedName>
</protein>
<gene>
    <name evidence="1" type="ORF">DVR09_02930</name>
</gene>
<reference evidence="2" key="1">
    <citation type="submission" date="2018-07" db="EMBL/GenBank/DDBJ databases">
        <title>Genome sequence of Erythrobacter strain YH-07, an antagonistic bacterium isolated from Yellow Sea.</title>
        <authorList>
            <person name="Tang T."/>
            <person name="Liu Q."/>
            <person name="Sun X."/>
        </authorList>
    </citation>
    <scope>NUCLEOTIDE SEQUENCE [LARGE SCALE GENOMIC DNA]</scope>
    <source>
        <strain evidence="2">YH-07</strain>
    </source>
</reference>
<organism evidence="1 2">
    <name type="scientific">Erythrobacter aureus</name>
    <dbReference type="NCBI Taxonomy" id="2182384"/>
    <lineage>
        <taxon>Bacteria</taxon>
        <taxon>Pseudomonadati</taxon>
        <taxon>Pseudomonadota</taxon>
        <taxon>Alphaproteobacteria</taxon>
        <taxon>Sphingomonadales</taxon>
        <taxon>Erythrobacteraceae</taxon>
        <taxon>Erythrobacter/Porphyrobacter group</taxon>
        <taxon>Erythrobacter</taxon>
    </lineage>
</organism>
<dbReference type="AlphaFoldDB" id="A0A345YBW9"/>
<dbReference type="EMBL" id="CP031357">
    <property type="protein sequence ID" value="AXK41421.1"/>
    <property type="molecule type" value="Genomic_DNA"/>
</dbReference>
<name>A0A345YBW9_9SPHN</name>
<accession>A0A345YBW9</accession>
<dbReference type="RefSeq" id="WP_115415609.1">
    <property type="nucleotide sequence ID" value="NZ_CP031357.1"/>
</dbReference>
<dbReference type="Proteomes" id="UP000254508">
    <property type="component" value="Chromosome"/>
</dbReference>
<dbReference type="KEGG" id="err:DVR09_02930"/>
<evidence type="ECO:0000313" key="1">
    <source>
        <dbReference type="EMBL" id="AXK41421.1"/>
    </source>
</evidence>
<evidence type="ECO:0000313" key="2">
    <source>
        <dbReference type="Proteomes" id="UP000254508"/>
    </source>
</evidence>
<sequence>MKRRGQPDERSPPTGQLAIEHALLAIGQRQPRLGRRDPGFGLLHARRQRRRLGPGLFRRFARARRALFQPLAPRPRVTLLLTRGVERLARLFHRFEADRGLRDRRQTQQACQGQSGDDGEAAVHGRVSALSSTAMIGVAGNYGRCAI</sequence>